<feature type="domain" description="Solute-binding protein family 3/N-terminal" evidence="6">
    <location>
        <begin position="102"/>
        <end position="329"/>
    </location>
</feature>
<keyword evidence="5" id="KW-0812">Transmembrane</keyword>
<feature type="compositionally biased region" description="Polar residues" evidence="4">
    <location>
        <begin position="1"/>
        <end position="11"/>
    </location>
</feature>
<evidence type="ECO:0000313" key="8">
    <source>
        <dbReference type="Proteomes" id="UP000007842"/>
    </source>
</evidence>
<proteinExistence type="inferred from homology"/>
<comment type="similarity">
    <text evidence="1">Belongs to the bacterial solute-binding protein 3 family.</text>
</comment>
<sequence length="343" mass="36143">MDGPDATTTTGRPVAPGRRTGRLRGWGGVGSMAAACALALAVTVSVLLCPGRDAGHRAGTSGTGVAHARQAVATRSCRGPEASLRPSAAAGPAVRRIQARGYLVVGVDQSSYLWGYRDPATGRITGFDIDLVRAIARDLLGPDPRIVYKTVPTDERIPAIRSRQVDMVVRTMTVNCDRIRQVAFSTAYFVAGQQLLVPRAGSEVTGFDTSLKGKNVCTASGSTGQALLDEGAHGARVVLVPNQLDCLVRLQLGQVDAVLTDNALAAGQAAQDPAVHLIGAPLTREPYAVAMNPADTDLVRRVDKVLDDYRGGGASGPWMRAYTKWLARDLPGVTGPPAPRYRD</sequence>
<evidence type="ECO:0000256" key="4">
    <source>
        <dbReference type="SAM" id="MobiDB-lite"/>
    </source>
</evidence>
<dbReference type="Proteomes" id="UP000007842">
    <property type="component" value="Chromosome"/>
</dbReference>
<dbReference type="KEGG" id="sct:SCAT_1774"/>
<dbReference type="InterPro" id="IPR001638">
    <property type="entry name" value="Solute-binding_3/MltF_N"/>
</dbReference>
<organism evidence="7 8">
    <name type="scientific">Streptantibioticus cattleyicolor (strain ATCC 35852 / DSM 46488 / JCM 4925 / NBRC 14057 / NRRL 8057)</name>
    <name type="common">Streptomyces cattleya</name>
    <dbReference type="NCBI Taxonomy" id="1003195"/>
    <lineage>
        <taxon>Bacteria</taxon>
        <taxon>Bacillati</taxon>
        <taxon>Actinomycetota</taxon>
        <taxon>Actinomycetes</taxon>
        <taxon>Kitasatosporales</taxon>
        <taxon>Streptomycetaceae</taxon>
        <taxon>Streptantibioticus</taxon>
    </lineage>
</organism>
<dbReference type="GO" id="GO:0005576">
    <property type="term" value="C:extracellular region"/>
    <property type="evidence" value="ECO:0007669"/>
    <property type="project" value="TreeGrafter"/>
</dbReference>
<accession>F8JR44</accession>
<evidence type="ECO:0000256" key="3">
    <source>
        <dbReference type="ARBA" id="ARBA00022729"/>
    </source>
</evidence>
<keyword evidence="2" id="KW-0813">Transport</keyword>
<dbReference type="PATRIC" id="fig|1003195.11.peg.3318"/>
<dbReference type="STRING" id="1003195.SCATT_17700"/>
<reference evidence="8" key="1">
    <citation type="submission" date="2011-12" db="EMBL/GenBank/DDBJ databases">
        <title>Complete genome sequence of Streptomyces cattleya strain DSM 46488.</title>
        <authorList>
            <person name="Ou H.-Y."/>
            <person name="Li P."/>
            <person name="Zhao C."/>
            <person name="O'Hagan D."/>
            <person name="Deng Z."/>
        </authorList>
    </citation>
    <scope>NUCLEOTIDE SEQUENCE [LARGE SCALE GENOMIC DNA]</scope>
    <source>
        <strain evidence="8">ATCC 35852 / DSM 46488 / JCM 4925 / NBRC 14057 / NRRL 8057</strain>
    </source>
</reference>
<dbReference type="OrthoDB" id="9807888at2"/>
<dbReference type="Gene3D" id="3.40.190.10">
    <property type="entry name" value="Periplasmic binding protein-like II"/>
    <property type="match status" value="2"/>
</dbReference>
<dbReference type="PANTHER" id="PTHR30085">
    <property type="entry name" value="AMINO ACID ABC TRANSPORTER PERMEASE"/>
    <property type="match status" value="1"/>
</dbReference>
<dbReference type="GO" id="GO:0006865">
    <property type="term" value="P:amino acid transport"/>
    <property type="evidence" value="ECO:0007669"/>
    <property type="project" value="TreeGrafter"/>
</dbReference>
<evidence type="ECO:0000256" key="1">
    <source>
        <dbReference type="ARBA" id="ARBA00010333"/>
    </source>
</evidence>
<dbReference type="SMART" id="SM00062">
    <property type="entry name" value="PBPb"/>
    <property type="match status" value="1"/>
</dbReference>
<evidence type="ECO:0000256" key="2">
    <source>
        <dbReference type="ARBA" id="ARBA00022448"/>
    </source>
</evidence>
<protein>
    <submittedName>
        <fullName evidence="7">Putative ABC transporter solute-binding protein</fullName>
    </submittedName>
</protein>
<keyword evidence="5" id="KW-0472">Membrane</keyword>
<dbReference type="InterPro" id="IPR051455">
    <property type="entry name" value="Bact_solute-bind_prot3"/>
</dbReference>
<dbReference type="AlphaFoldDB" id="F8JR44"/>
<dbReference type="KEGG" id="scy:SCATT_17700"/>
<dbReference type="PANTHER" id="PTHR30085:SF6">
    <property type="entry name" value="ABC TRANSPORTER GLUTAMINE-BINDING PROTEIN GLNH"/>
    <property type="match status" value="1"/>
</dbReference>
<dbReference type="SUPFAM" id="SSF53850">
    <property type="entry name" value="Periplasmic binding protein-like II"/>
    <property type="match status" value="1"/>
</dbReference>
<gene>
    <name evidence="7" type="ordered locus">SCATT_17700</name>
</gene>
<evidence type="ECO:0000313" key="7">
    <source>
        <dbReference type="EMBL" id="AEW94141.1"/>
    </source>
</evidence>
<accession>G8WQ81</accession>
<dbReference type="GO" id="GO:0030288">
    <property type="term" value="C:outer membrane-bounded periplasmic space"/>
    <property type="evidence" value="ECO:0007669"/>
    <property type="project" value="TreeGrafter"/>
</dbReference>
<feature type="transmembrane region" description="Helical" evidence="5">
    <location>
        <begin position="26"/>
        <end position="48"/>
    </location>
</feature>
<keyword evidence="8" id="KW-1185">Reference proteome</keyword>
<dbReference type="HOGENOM" id="CLU_019602_18_4_11"/>
<evidence type="ECO:0000256" key="5">
    <source>
        <dbReference type="SAM" id="Phobius"/>
    </source>
</evidence>
<dbReference type="eggNOG" id="COG0834">
    <property type="taxonomic scope" value="Bacteria"/>
</dbReference>
<dbReference type="CDD" id="cd13690">
    <property type="entry name" value="PBP2_GluB"/>
    <property type="match status" value="1"/>
</dbReference>
<evidence type="ECO:0000259" key="6">
    <source>
        <dbReference type="SMART" id="SM00062"/>
    </source>
</evidence>
<dbReference type="RefSeq" id="WP_014142532.1">
    <property type="nucleotide sequence ID" value="NC_016111.1"/>
</dbReference>
<keyword evidence="5" id="KW-1133">Transmembrane helix</keyword>
<name>F8JR44_STREN</name>
<feature type="region of interest" description="Disordered" evidence="4">
    <location>
        <begin position="1"/>
        <end position="23"/>
    </location>
</feature>
<dbReference type="Pfam" id="PF00497">
    <property type="entry name" value="SBP_bac_3"/>
    <property type="match status" value="1"/>
</dbReference>
<dbReference type="EMBL" id="CP003219">
    <property type="protein sequence ID" value="AEW94141.1"/>
    <property type="molecule type" value="Genomic_DNA"/>
</dbReference>
<keyword evidence="3" id="KW-0732">Signal</keyword>